<proteinExistence type="predicted"/>
<dbReference type="EMBL" id="WWBZ02000033">
    <property type="protein sequence ID" value="KAF4306713.1"/>
    <property type="molecule type" value="Genomic_DNA"/>
</dbReference>
<keyword evidence="2" id="KW-1185">Reference proteome</keyword>
<evidence type="ECO:0000313" key="2">
    <source>
        <dbReference type="Proteomes" id="UP000572817"/>
    </source>
</evidence>
<dbReference type="Proteomes" id="UP000572817">
    <property type="component" value="Unassembled WGS sequence"/>
</dbReference>
<protein>
    <submittedName>
        <fullName evidence="1">Uncharacterized protein</fullName>
    </submittedName>
</protein>
<dbReference type="AlphaFoldDB" id="A0A8H4IUV6"/>
<evidence type="ECO:0000313" key="1">
    <source>
        <dbReference type="EMBL" id="KAF4306713.1"/>
    </source>
</evidence>
<dbReference type="OrthoDB" id="4161428at2759"/>
<gene>
    <name evidence="1" type="ORF">GTA08_BOTSDO06114</name>
</gene>
<dbReference type="Gene3D" id="2.60.120.650">
    <property type="entry name" value="Cupin"/>
    <property type="match status" value="1"/>
</dbReference>
<sequence>MAYICEHRNVSKLHLDNFNRHLTWLKPDQHWKRSALRAREILRSVLSNVYYGIGLEAFMLCAISMPPNTLSRLNPDSFLSHQMLKLALNLLHDPSWAKECFLPSASVESADVLCTIMGGLQQMLASNALLMKPVLVRASPDDTFHENTAWAEFIERLEDRYDGAGFLDVQDPSLPVSSYSARRMTFKDFSDAVQARSGMELDNARLPLNLLNLRDFLSLPEPPFARMSRFQLLQTLDARIESAMVPDAPSAGKKIVSRYSDAASCSRFLLFACRGAISGFHVDLLMGTWVQAVSGRKAWPIITNLSDEERLEFQKHGGMFWDEKRVVDIIESVS</sequence>
<reference evidence="1" key="1">
    <citation type="submission" date="2020-04" db="EMBL/GenBank/DDBJ databases">
        <title>Genome Assembly and Annotation of Botryosphaeria dothidea sdau 11-99, a Latent Pathogen of Apple Fruit Ring Rot in China.</title>
        <authorList>
            <person name="Yu C."/>
            <person name="Diao Y."/>
            <person name="Lu Q."/>
            <person name="Zhao J."/>
            <person name="Cui S."/>
            <person name="Peng C."/>
            <person name="He B."/>
            <person name="Liu H."/>
        </authorList>
    </citation>
    <scope>NUCLEOTIDE SEQUENCE [LARGE SCALE GENOMIC DNA]</scope>
    <source>
        <strain evidence="1">Sdau11-99</strain>
    </source>
</reference>
<accession>A0A8H4IUV6</accession>
<organism evidence="1 2">
    <name type="scientific">Botryosphaeria dothidea</name>
    <dbReference type="NCBI Taxonomy" id="55169"/>
    <lineage>
        <taxon>Eukaryota</taxon>
        <taxon>Fungi</taxon>
        <taxon>Dikarya</taxon>
        <taxon>Ascomycota</taxon>
        <taxon>Pezizomycotina</taxon>
        <taxon>Dothideomycetes</taxon>
        <taxon>Dothideomycetes incertae sedis</taxon>
        <taxon>Botryosphaeriales</taxon>
        <taxon>Botryosphaeriaceae</taxon>
        <taxon>Botryosphaeria</taxon>
    </lineage>
</organism>
<comment type="caution">
    <text evidence="1">The sequence shown here is derived from an EMBL/GenBank/DDBJ whole genome shotgun (WGS) entry which is preliminary data.</text>
</comment>
<name>A0A8H4IUV6_9PEZI</name>